<feature type="transmembrane region" description="Helical" evidence="1">
    <location>
        <begin position="63"/>
        <end position="83"/>
    </location>
</feature>
<comment type="caution">
    <text evidence="3">The sequence shown here is derived from an EMBL/GenBank/DDBJ whole genome shotgun (WGS) entry which is preliminary data.</text>
</comment>
<evidence type="ECO:0000313" key="3">
    <source>
        <dbReference type="EMBL" id="MPM65799.1"/>
    </source>
</evidence>
<proteinExistence type="predicted"/>
<protein>
    <recommendedName>
        <fullName evidence="2">DUF4367 domain-containing protein</fullName>
    </recommendedName>
</protein>
<reference evidence="3" key="1">
    <citation type="submission" date="2019-08" db="EMBL/GenBank/DDBJ databases">
        <authorList>
            <person name="Kucharzyk K."/>
            <person name="Murdoch R.W."/>
            <person name="Higgins S."/>
            <person name="Loffler F."/>
        </authorList>
    </citation>
    <scope>NUCLEOTIDE SEQUENCE</scope>
</reference>
<dbReference type="Pfam" id="PF14285">
    <property type="entry name" value="DUF4367"/>
    <property type="match status" value="1"/>
</dbReference>
<gene>
    <name evidence="3" type="ORF">SDC9_112701</name>
</gene>
<keyword evidence="1" id="KW-0812">Transmembrane</keyword>
<dbReference type="AlphaFoldDB" id="A0A645BJZ5"/>
<keyword evidence="1" id="KW-1133">Transmembrane helix</keyword>
<keyword evidence="1" id="KW-0472">Membrane</keyword>
<feature type="domain" description="DUF4367" evidence="2">
    <location>
        <begin position="119"/>
        <end position="218"/>
    </location>
</feature>
<dbReference type="EMBL" id="VSSQ01020723">
    <property type="protein sequence ID" value="MPM65799.1"/>
    <property type="molecule type" value="Genomic_DNA"/>
</dbReference>
<evidence type="ECO:0000256" key="1">
    <source>
        <dbReference type="SAM" id="Phobius"/>
    </source>
</evidence>
<accession>A0A645BJZ5</accession>
<organism evidence="3">
    <name type="scientific">bioreactor metagenome</name>
    <dbReference type="NCBI Taxonomy" id="1076179"/>
    <lineage>
        <taxon>unclassified sequences</taxon>
        <taxon>metagenomes</taxon>
        <taxon>ecological metagenomes</taxon>
    </lineage>
</organism>
<sequence length="218" mass="25277">MNTAEFTLKNAFIEAERRDYETLPPENEINWIPSPRFLKKINALIKAQQHSYWKYVNTIGKKIALIAITTAIILGSAMSVKAIREPVIEFIMEIFEKYTGISISKDDSNNTLPETIKTKYTFSYIPDGFNLVQTEENEFIRITVYRNPEGDEFEFCQSIMANYNNIIDTENAPYKNINVGKYEAIYHANNNLQTIVWHNEEYAFSLICPASMKFEELI</sequence>
<dbReference type="InterPro" id="IPR025377">
    <property type="entry name" value="DUF4367"/>
</dbReference>
<evidence type="ECO:0000259" key="2">
    <source>
        <dbReference type="Pfam" id="PF14285"/>
    </source>
</evidence>
<name>A0A645BJZ5_9ZZZZ</name>